<dbReference type="Proteomes" id="UP000593567">
    <property type="component" value="Unassembled WGS sequence"/>
</dbReference>
<dbReference type="InterPro" id="IPR020894">
    <property type="entry name" value="Cadherin_CS"/>
</dbReference>
<dbReference type="OrthoDB" id="10029135at2759"/>
<dbReference type="EMBL" id="VXIV02001788">
    <property type="protein sequence ID" value="KAF6029758.1"/>
    <property type="molecule type" value="Genomic_DNA"/>
</dbReference>
<evidence type="ECO:0000256" key="3">
    <source>
        <dbReference type="ARBA" id="ARBA00022737"/>
    </source>
</evidence>
<feature type="domain" description="Cadherin" evidence="9">
    <location>
        <begin position="141"/>
        <end position="259"/>
    </location>
</feature>
<keyword evidence="4 7" id="KW-0106">Calcium</keyword>
<keyword evidence="2" id="KW-0812">Transmembrane</keyword>
<evidence type="ECO:0000256" key="1">
    <source>
        <dbReference type="ARBA" id="ARBA00004370"/>
    </source>
</evidence>
<feature type="domain" description="Cadherin" evidence="9">
    <location>
        <begin position="1676"/>
        <end position="1779"/>
    </location>
</feature>
<gene>
    <name evidence="10" type="ORF">EB796_011935</name>
</gene>
<evidence type="ECO:0000256" key="4">
    <source>
        <dbReference type="ARBA" id="ARBA00022837"/>
    </source>
</evidence>
<feature type="domain" description="Cadherin" evidence="9">
    <location>
        <begin position="1328"/>
        <end position="1429"/>
    </location>
</feature>
<feature type="domain" description="Cadherin" evidence="9">
    <location>
        <begin position="1466"/>
        <end position="1570"/>
    </location>
</feature>
<reference evidence="10" key="1">
    <citation type="submission" date="2020-06" db="EMBL/GenBank/DDBJ databases">
        <title>Draft genome of Bugula neritina, a colonial animal packing powerful symbionts and potential medicines.</title>
        <authorList>
            <person name="Rayko M."/>
        </authorList>
    </citation>
    <scope>NUCLEOTIDE SEQUENCE [LARGE SCALE GENOMIC DNA]</scope>
    <source>
        <strain evidence="10">Kwan_BN1</strain>
    </source>
</reference>
<feature type="domain" description="Cadherin" evidence="9">
    <location>
        <begin position="609"/>
        <end position="708"/>
    </location>
</feature>
<dbReference type="SMART" id="SM00112">
    <property type="entry name" value="CA"/>
    <property type="match status" value="14"/>
</dbReference>
<organism evidence="10 11">
    <name type="scientific">Bugula neritina</name>
    <name type="common">Brown bryozoan</name>
    <name type="synonym">Sertularia neritina</name>
    <dbReference type="NCBI Taxonomy" id="10212"/>
    <lineage>
        <taxon>Eukaryota</taxon>
        <taxon>Metazoa</taxon>
        <taxon>Spiralia</taxon>
        <taxon>Lophotrochozoa</taxon>
        <taxon>Bryozoa</taxon>
        <taxon>Gymnolaemata</taxon>
        <taxon>Cheilostomatida</taxon>
        <taxon>Flustrina</taxon>
        <taxon>Buguloidea</taxon>
        <taxon>Bugulidae</taxon>
        <taxon>Bugula</taxon>
    </lineage>
</organism>
<dbReference type="InterPro" id="IPR015919">
    <property type="entry name" value="Cadherin-like_sf"/>
</dbReference>
<dbReference type="PANTHER" id="PTHR24026">
    <property type="entry name" value="FAT ATYPICAL CADHERIN-RELATED"/>
    <property type="match status" value="1"/>
</dbReference>
<sequence>MLFYRLLLLSTLESFVYAQQDLLQSPSLYTDALGLNGVISESSSVANRMTIELQQNPADESNINPNDYFKVVQSTSNQASIQMIKEIDFDPAANPVFNDPVLRDTASISITLNCFPAQGPARTFALTVYINDVNDNAPVFSQSSYAFSIAESTPVDMNVWEPLGPKVTDLDKNENSHIFFSVIPDDVTGAHEKFGISVIRTGELKLIQQLDYESLPTDRKYYDLKILVRDDARGDQRQLSATTTVRITVLDSDDLPPRFIYSGCAPVVNGVCLNPQYTATVTMGETGSLTVMPAPINAVDGDATLNYPIRYSIVAGSPADYASIFDMNSATGAVMVKTAITNSSIREYDLTIQAKEQQGQGYYETATLTVTIEPPSTSLPQISFSSGNNGGAVYEGSPTGTLVKNENNLAEPVQVIVTDADLGPSDAVPKYIYQTSEPSIFSVTADGYISVVKSDLDYENTQHQTFNVQISVREANNPSQSVTAVISIQVLDVNDNSPVFERSSYQASLDPGSAARIVVTVNATDADSLLFGEVRYEILSVTGGSKEKFTIGSVSGEVRTAGSIAATEDYIIIVQACDRAPVSSRRCSSVPITLSVTGVNVTGPAVYFDTTSYNLVVSEAVPIGYLAEVIQAQSSTGRVLTYNIVEGNTGSSWNLGTNSGELRTARLLDREDVDTYQLNITATDDGGNVASALVSISISDVNDNDPQFASPVYEFTAPENEGGYVVGSVSADDADTISSLLYKFEYPNSYFSIDSNGVIRTTRALDYETQPQHNFSVEVTDGPPSPRKGRALVIVNVIDKADSVPRFVQTTYNVDVEERKIGPFLTVEAIDADTSPAVVYRIISADAGFFSINSQTGVVSVASPLDYESTKKHTITISTDDGRGRVSQIPEAQTTVNINVLDVNDNSPVFNEVYTANVSVGALVGTVVKKVEVSDKDTVLVGVRDQGSPSKESSQTAIVNINILSISNSAPVFVDSYSAELNSTIPTNTLVVRVQAVDSNPSSVLTYRIVSTDNLSTFFKMDSDSGRITTNGTLSSFDESLVTLWVEAKDEQGAIANTVIAGDGIADDYFTIDDDGRVSIRQSLQLDTQKRTIYNLVIGARDRAPIRSCEAINQAEVTVNVYRNQHAPVFINEPYEVNLATDADTLYYGNIKYSLVGDSTALNFFKINSGTGVVSLSADITAQEDAVYRLILQATDDGIPALLDTTVATVTVNRNNFAPSFNPLDYGPIRILETEAIGKKLVTVVATDRDGDQVQYRTIGDGNAPQFFQVNSVTGDVSAVQDLRLDDRLTYTLRLMASDVASFSQDTEQPAIVTITVARNLYSPRFFGARPYVATVNSDVSISEEVIRVFANDSDSDSPFNQVTYTIIDGSDKFAINTFGQITLRQVLPEGRYTGRIRAADGGVPSKSTDEVFTVIVGSSNTTLECPVFASSSRTKSVTILETHDPQIPAVVTVNVVRNLHSPVFEAVSYDKSIGSLLAVNSVIVTLRATDNDADHFGIVKYELLGTAIALEYFSVNTDNGEITLKKSLANTTSSTFTLVARAYDMGQPAKYDVITFTFTMEENLFSPVISPLTYTATIYETHDIGIPIVQISATDSDSKAPYNRLTYHITTSSAPGIFTINSDGQLSLLQEISNSSPDEFTVRIVARDQGPVPRESQEATVTVSVTKNRYAPVARIEPSTITIDGSVTVGSTIARVVATDNDLPPFNRIQYSLTGEDSAPVFFDVDFNGNIFVKSALSADTSTQYNLRLVVSDSGRPPKSSVVSATVQLTKNRYAPVITGPWSVTINENQALGEPVLILTGYDNDTTSPHNQFTYETTASSLQWFDITSDGAVYVKRAKDRGTPSKSSAVGRVTINVNRNSNSPFFVNTPYLKSLDRNTSAGDVVFTVEAQDNDVTAPFNTITYSIIGDEGVAGVLVINPSNGQIRLISSLSTTSQSVFRVSCWTSTTVTVVHNDSWFRVPVTLNRHLIYISSTTVF</sequence>
<dbReference type="Pfam" id="PF00028">
    <property type="entry name" value="Cadherin"/>
    <property type="match status" value="12"/>
</dbReference>
<dbReference type="Gene3D" id="2.60.40.60">
    <property type="entry name" value="Cadherins"/>
    <property type="match status" value="17"/>
</dbReference>
<feature type="domain" description="Cadherin" evidence="9">
    <location>
        <begin position="1140"/>
        <end position="1221"/>
    </location>
</feature>
<comment type="caution">
    <text evidence="10">The sequence shown here is derived from an EMBL/GenBank/DDBJ whole genome shotgun (WGS) entry which is preliminary data.</text>
</comment>
<feature type="domain" description="Cadherin" evidence="9">
    <location>
        <begin position="1571"/>
        <end position="1681"/>
    </location>
</feature>
<evidence type="ECO:0000256" key="6">
    <source>
        <dbReference type="ARBA" id="ARBA00023136"/>
    </source>
</evidence>
<feature type="chain" id="PRO_5029768969" description="Cadherin domain-containing protein" evidence="8">
    <location>
        <begin position="19"/>
        <end position="1978"/>
    </location>
</feature>
<dbReference type="CDD" id="cd11304">
    <property type="entry name" value="Cadherin_repeat"/>
    <property type="match status" value="16"/>
</dbReference>
<dbReference type="SUPFAM" id="SSF49313">
    <property type="entry name" value="Cadherin-like"/>
    <property type="match status" value="17"/>
</dbReference>
<keyword evidence="11" id="KW-1185">Reference proteome</keyword>
<feature type="domain" description="Cadherin" evidence="9">
    <location>
        <begin position="501"/>
        <end position="606"/>
    </location>
</feature>
<evidence type="ECO:0000259" key="9">
    <source>
        <dbReference type="PROSITE" id="PS50268"/>
    </source>
</evidence>
<feature type="domain" description="Cadherin" evidence="9">
    <location>
        <begin position="808"/>
        <end position="910"/>
    </location>
</feature>
<dbReference type="GO" id="GO:0005509">
    <property type="term" value="F:calcium ion binding"/>
    <property type="evidence" value="ECO:0007669"/>
    <property type="project" value="UniProtKB-UniRule"/>
</dbReference>
<feature type="domain" description="Cadherin" evidence="9">
    <location>
        <begin position="1229"/>
        <end position="1326"/>
    </location>
</feature>
<evidence type="ECO:0000256" key="5">
    <source>
        <dbReference type="ARBA" id="ARBA00022989"/>
    </source>
</evidence>
<feature type="signal peptide" evidence="8">
    <location>
        <begin position="1"/>
        <end position="18"/>
    </location>
</feature>
<dbReference type="GO" id="GO:0005886">
    <property type="term" value="C:plasma membrane"/>
    <property type="evidence" value="ECO:0007669"/>
    <property type="project" value="UniProtKB-SubCell"/>
</dbReference>
<feature type="domain" description="Cadherin" evidence="9">
    <location>
        <begin position="48"/>
        <end position="140"/>
    </location>
</feature>
<feature type="domain" description="Cadherin" evidence="9">
    <location>
        <begin position="709"/>
        <end position="807"/>
    </location>
</feature>
<evidence type="ECO:0000256" key="2">
    <source>
        <dbReference type="ARBA" id="ARBA00022692"/>
    </source>
</evidence>
<accession>A0A7J7JWN5</accession>
<evidence type="ECO:0000313" key="11">
    <source>
        <dbReference type="Proteomes" id="UP000593567"/>
    </source>
</evidence>
<evidence type="ECO:0000313" key="10">
    <source>
        <dbReference type="EMBL" id="KAF6029758.1"/>
    </source>
</evidence>
<feature type="domain" description="Cadherin" evidence="9">
    <location>
        <begin position="973"/>
        <end position="1130"/>
    </location>
</feature>
<keyword evidence="6" id="KW-0472">Membrane</keyword>
<dbReference type="PRINTS" id="PR00205">
    <property type="entry name" value="CADHERIN"/>
</dbReference>
<evidence type="ECO:0000256" key="8">
    <source>
        <dbReference type="SAM" id="SignalP"/>
    </source>
</evidence>
<keyword evidence="8" id="KW-0732">Signal</keyword>
<dbReference type="PANTHER" id="PTHR24026:SF51">
    <property type="entry name" value="PROTOCADHERIN-LIKE WING POLARITY PROTEIN STAN"/>
    <property type="match status" value="1"/>
</dbReference>
<proteinExistence type="predicted"/>
<dbReference type="InterPro" id="IPR002126">
    <property type="entry name" value="Cadherin-like_dom"/>
</dbReference>
<feature type="domain" description="Cadherin" evidence="9">
    <location>
        <begin position="273"/>
        <end position="382"/>
    </location>
</feature>
<keyword evidence="5" id="KW-1133">Transmembrane helix</keyword>
<dbReference type="GO" id="GO:0007156">
    <property type="term" value="P:homophilic cell adhesion via plasma membrane adhesion molecules"/>
    <property type="evidence" value="ECO:0007669"/>
    <property type="project" value="InterPro"/>
</dbReference>
<dbReference type="PROSITE" id="PS00232">
    <property type="entry name" value="CADHERIN_1"/>
    <property type="match status" value="4"/>
</dbReference>
<name>A0A7J7JWN5_BUGNE</name>
<evidence type="ECO:0000256" key="7">
    <source>
        <dbReference type="PROSITE-ProRule" id="PRU00043"/>
    </source>
</evidence>
<dbReference type="PROSITE" id="PS50268">
    <property type="entry name" value="CADHERIN_2"/>
    <property type="match status" value="16"/>
</dbReference>
<protein>
    <recommendedName>
        <fullName evidence="9">Cadherin domain-containing protein</fullName>
    </recommendedName>
</protein>
<keyword evidence="3" id="KW-0677">Repeat</keyword>
<comment type="subcellular location">
    <subcellularLocation>
        <location evidence="1">Membrane</location>
    </subcellularLocation>
</comment>
<feature type="domain" description="Cadherin" evidence="9">
    <location>
        <begin position="393"/>
        <end position="500"/>
    </location>
</feature>
<feature type="domain" description="Cadherin" evidence="9">
    <location>
        <begin position="1779"/>
        <end position="1901"/>
    </location>
</feature>